<feature type="region of interest" description="Disordered" evidence="1">
    <location>
        <begin position="1"/>
        <end position="61"/>
    </location>
</feature>
<reference evidence="2 3" key="1">
    <citation type="submission" date="2019-03" db="EMBL/GenBank/DDBJ databases">
        <title>Metabolic reconstructions from genomes of highly enriched 'Candidatus Accumulibacter' and 'Candidatus Competibacter' bioreactor populations.</title>
        <authorList>
            <person name="Annavajhala M.K."/>
            <person name="Welles L."/>
            <person name="Abbas B."/>
            <person name="Sorokin D."/>
            <person name="Park H."/>
            <person name="Van Loosdrecht M."/>
            <person name="Chandran K."/>
        </authorList>
    </citation>
    <scope>NUCLEOTIDE SEQUENCE [LARGE SCALE GENOMIC DNA]</scope>
    <source>
        <strain evidence="2 3">SBR_G</strain>
    </source>
</reference>
<name>A0ABX1TQL1_9GAMM</name>
<protein>
    <submittedName>
        <fullName evidence="2">Uncharacterized protein</fullName>
    </submittedName>
</protein>
<evidence type="ECO:0000313" key="3">
    <source>
        <dbReference type="Proteomes" id="UP000760480"/>
    </source>
</evidence>
<feature type="compositionally biased region" description="Pro residues" evidence="1">
    <location>
        <begin position="1"/>
        <end position="27"/>
    </location>
</feature>
<organism evidence="2 3">
    <name type="scientific">Candidatus Competibacter phosphatis</name>
    <dbReference type="NCBI Taxonomy" id="221280"/>
    <lineage>
        <taxon>Bacteria</taxon>
        <taxon>Pseudomonadati</taxon>
        <taxon>Pseudomonadota</taxon>
        <taxon>Gammaproteobacteria</taxon>
        <taxon>Candidatus Competibacteraceae</taxon>
        <taxon>Candidatus Competibacter</taxon>
    </lineage>
</organism>
<keyword evidence="3" id="KW-1185">Reference proteome</keyword>
<accession>A0ABX1TQL1</accession>
<feature type="compositionally biased region" description="Basic residues" evidence="1">
    <location>
        <begin position="52"/>
        <end position="61"/>
    </location>
</feature>
<dbReference type="EMBL" id="SPMZ01000058">
    <property type="protein sequence ID" value="NMQ20675.1"/>
    <property type="molecule type" value="Genomic_DNA"/>
</dbReference>
<evidence type="ECO:0000256" key="1">
    <source>
        <dbReference type="SAM" id="MobiDB-lite"/>
    </source>
</evidence>
<proteinExistence type="predicted"/>
<evidence type="ECO:0000313" key="2">
    <source>
        <dbReference type="EMBL" id="NMQ20675.1"/>
    </source>
</evidence>
<dbReference type="Proteomes" id="UP000760480">
    <property type="component" value="Unassembled WGS sequence"/>
</dbReference>
<sequence>MPPVPPTPTPLPARPVVPPTPTPPPARPSGRSLEEELKSQFDPTVQELEKGLRHHPPSGSR</sequence>
<gene>
    <name evidence="2" type="ORF">E4P82_16635</name>
</gene>
<comment type="caution">
    <text evidence="2">The sequence shown here is derived from an EMBL/GenBank/DDBJ whole genome shotgun (WGS) entry which is preliminary data.</text>
</comment>